<dbReference type="EMBL" id="CP022433">
    <property type="protein sequence ID" value="ASN25269.1"/>
    <property type="molecule type" value="Genomic_DNA"/>
</dbReference>
<dbReference type="KEGG" id="splu:LK06_014800"/>
<reference evidence="4 5" key="1">
    <citation type="submission" date="2017-07" db="EMBL/GenBank/DDBJ databases">
        <title>Genome sequence of Streptomyces pluripotens MUSC 137T.</title>
        <authorList>
            <person name="Ser H.-L."/>
            <person name="Lee L.-H."/>
        </authorList>
    </citation>
    <scope>NUCLEOTIDE SEQUENCE [LARGE SCALE GENOMIC DNA]</scope>
    <source>
        <strain evidence="4 5">MUSC 137</strain>
    </source>
</reference>
<evidence type="ECO:0000313" key="5">
    <source>
        <dbReference type="Proteomes" id="UP000031501"/>
    </source>
</evidence>
<dbReference type="OrthoDB" id="8611574at2"/>
<dbReference type="STRING" id="1355015.LK06_014800"/>
<dbReference type="RefSeq" id="WP_043434257.1">
    <property type="nucleotide sequence ID" value="NZ_CP021080.1"/>
</dbReference>
<feature type="domain" description="RNA polymerase sigma-70 region 2" evidence="3">
    <location>
        <begin position="26"/>
        <end position="93"/>
    </location>
</feature>
<dbReference type="GO" id="GO:0006352">
    <property type="term" value="P:DNA-templated transcription initiation"/>
    <property type="evidence" value="ECO:0007669"/>
    <property type="project" value="InterPro"/>
</dbReference>
<dbReference type="NCBIfam" id="TIGR02937">
    <property type="entry name" value="sigma70-ECF"/>
    <property type="match status" value="1"/>
</dbReference>
<keyword evidence="5" id="KW-1185">Reference proteome</keyword>
<evidence type="ECO:0000259" key="2">
    <source>
        <dbReference type="Pfam" id="PF00188"/>
    </source>
</evidence>
<dbReference type="InterPro" id="IPR035940">
    <property type="entry name" value="CAP_sf"/>
</dbReference>
<dbReference type="InterPro" id="IPR014044">
    <property type="entry name" value="CAP_dom"/>
</dbReference>
<feature type="region of interest" description="Disordered" evidence="1">
    <location>
        <begin position="330"/>
        <end position="387"/>
    </location>
</feature>
<dbReference type="InterPro" id="IPR014284">
    <property type="entry name" value="RNA_pol_sigma-70_dom"/>
</dbReference>
<feature type="compositionally biased region" description="Low complexity" evidence="1">
    <location>
        <begin position="339"/>
        <end position="352"/>
    </location>
</feature>
<dbReference type="Gene3D" id="1.10.1740.10">
    <property type="match status" value="1"/>
</dbReference>
<dbReference type="Pfam" id="PF04542">
    <property type="entry name" value="Sigma70_r2"/>
    <property type="match status" value="1"/>
</dbReference>
<dbReference type="InterPro" id="IPR007627">
    <property type="entry name" value="RNA_pol_sigma70_r2"/>
</dbReference>
<dbReference type="Gene3D" id="3.40.33.10">
    <property type="entry name" value="CAP"/>
    <property type="match status" value="1"/>
</dbReference>
<dbReference type="AlphaFoldDB" id="A0A221NZ38"/>
<gene>
    <name evidence="4" type="ORF">LK07_15935</name>
</gene>
<dbReference type="PANTHER" id="PTHR31157">
    <property type="entry name" value="SCP DOMAIN-CONTAINING PROTEIN"/>
    <property type="match status" value="1"/>
</dbReference>
<dbReference type="SUPFAM" id="SSF55797">
    <property type="entry name" value="PR-1-like"/>
    <property type="match status" value="1"/>
</dbReference>
<sequence>MKRENLHGVDVVTAARDGDHHAQHQLVADYLPLVYNIVGRALDGHTDVDDVVQDTMLRVLHGLSGLREPARFRSWMVAIAVNEIRHRWHGKQRDTATSLESVPEGADRAPDFVDLTILQLELSGQRREVAEATRWLDENDREVLALWWEEAAGRLTRDELAAALGLTPQHAGVRVQRMKERLEVSRVVVRAVGLRAHCEELGEVTAGWDGTPSSVWRKRIARHARTCPTCSTHWTDLVPPQGLLAGVAMVVPLHGYPAAPPHLYGLSGHSGSASPVDPSVATNGVTAAPGPGAGGEAVGRAATKWPVVGAAGGGAVAGALLLSLLWPGSEQAPEPKTVRTTVASRAPSASSPTPTPTPTRTPTRTPSPTPTPTRSTPSPTPAAVGPAQRLTELVNARRAQAGCAPLRIDPRLNEAAGKHAADMVARGYFDHANPEGRHADERISAAGYDWSAWGENLDRGVSDPSTVVEDWMDGSIHQENMLNCAYRDVGVGTAKGPDGMVWVQDLARPA</sequence>
<accession>A0A221NZ38</accession>
<proteinExistence type="predicted"/>
<organism evidence="4 5">
    <name type="scientific">Streptomyces pluripotens</name>
    <dbReference type="NCBI Taxonomy" id="1355015"/>
    <lineage>
        <taxon>Bacteria</taxon>
        <taxon>Bacillati</taxon>
        <taxon>Actinomycetota</taxon>
        <taxon>Actinomycetes</taxon>
        <taxon>Kitasatosporales</taxon>
        <taxon>Streptomycetaceae</taxon>
        <taxon>Streptomyces</taxon>
    </lineage>
</organism>
<dbReference type="CDD" id="cd05379">
    <property type="entry name" value="CAP_bacterial"/>
    <property type="match status" value="1"/>
</dbReference>
<evidence type="ECO:0000313" key="4">
    <source>
        <dbReference type="EMBL" id="ASN25269.1"/>
    </source>
</evidence>
<feature type="domain" description="SCP" evidence="2">
    <location>
        <begin position="392"/>
        <end position="505"/>
    </location>
</feature>
<evidence type="ECO:0000259" key="3">
    <source>
        <dbReference type="Pfam" id="PF04542"/>
    </source>
</evidence>
<dbReference type="InterPro" id="IPR013325">
    <property type="entry name" value="RNA_pol_sigma_r2"/>
</dbReference>
<dbReference type="SUPFAM" id="SSF88946">
    <property type="entry name" value="Sigma2 domain of RNA polymerase sigma factors"/>
    <property type="match status" value="1"/>
</dbReference>
<dbReference type="PANTHER" id="PTHR31157:SF1">
    <property type="entry name" value="SCP DOMAIN-CONTAINING PROTEIN"/>
    <property type="match status" value="1"/>
</dbReference>
<evidence type="ECO:0000256" key="1">
    <source>
        <dbReference type="SAM" id="MobiDB-lite"/>
    </source>
</evidence>
<feature type="compositionally biased region" description="Low complexity" evidence="1">
    <location>
        <begin position="372"/>
        <end position="383"/>
    </location>
</feature>
<name>A0A221NZ38_9ACTN</name>
<feature type="compositionally biased region" description="Pro residues" evidence="1">
    <location>
        <begin position="353"/>
        <end position="371"/>
    </location>
</feature>
<dbReference type="GO" id="GO:0003700">
    <property type="term" value="F:DNA-binding transcription factor activity"/>
    <property type="evidence" value="ECO:0007669"/>
    <property type="project" value="InterPro"/>
</dbReference>
<protein>
    <submittedName>
        <fullName evidence="4">RNA polymerase subunit sigma</fullName>
    </submittedName>
</protein>
<dbReference type="Proteomes" id="UP000031501">
    <property type="component" value="Chromosome"/>
</dbReference>
<dbReference type="Pfam" id="PF00188">
    <property type="entry name" value="CAP"/>
    <property type="match status" value="1"/>
</dbReference>